<accession>A0A382CUH6</accession>
<evidence type="ECO:0008006" key="14">
    <source>
        <dbReference type="Google" id="ProtNLM"/>
    </source>
</evidence>
<dbReference type="Pfam" id="PF02355">
    <property type="entry name" value="SecD_SecF_C"/>
    <property type="match status" value="1"/>
</dbReference>
<dbReference type="AlphaFoldDB" id="A0A382CUH6"/>
<feature type="transmembrane region" description="Helical" evidence="9">
    <location>
        <begin position="386"/>
        <end position="419"/>
    </location>
</feature>
<name>A0A382CUH6_9ZZZZ</name>
<evidence type="ECO:0000256" key="6">
    <source>
        <dbReference type="ARBA" id="ARBA00022989"/>
    </source>
</evidence>
<dbReference type="SUPFAM" id="SSF82866">
    <property type="entry name" value="Multidrug efflux transporter AcrB transmembrane domain"/>
    <property type="match status" value="1"/>
</dbReference>
<evidence type="ECO:0000256" key="7">
    <source>
        <dbReference type="ARBA" id="ARBA00023010"/>
    </source>
</evidence>
<reference evidence="13" key="1">
    <citation type="submission" date="2018-05" db="EMBL/GenBank/DDBJ databases">
        <authorList>
            <person name="Lanie J.A."/>
            <person name="Ng W.-L."/>
            <person name="Kazmierczak K.M."/>
            <person name="Andrzejewski T.M."/>
            <person name="Davidsen T.M."/>
            <person name="Wayne K.J."/>
            <person name="Tettelin H."/>
            <person name="Glass J.I."/>
            <person name="Rusch D."/>
            <person name="Podicherti R."/>
            <person name="Tsui H.-C.T."/>
            <person name="Winkler M.E."/>
        </authorList>
    </citation>
    <scope>NUCLEOTIDE SEQUENCE</scope>
</reference>
<protein>
    <recommendedName>
        <fullName evidence="14">SecD export protein N-terminal TM domain-containing protein</fullName>
    </recommendedName>
</protein>
<dbReference type="PANTHER" id="PTHR30081:SF1">
    <property type="entry name" value="PROTEIN TRANSLOCASE SUBUNIT SECD"/>
    <property type="match status" value="1"/>
</dbReference>
<dbReference type="InterPro" id="IPR054384">
    <property type="entry name" value="SecDF_P1_head"/>
</dbReference>
<evidence type="ECO:0000259" key="10">
    <source>
        <dbReference type="Pfam" id="PF02355"/>
    </source>
</evidence>
<evidence type="ECO:0000256" key="2">
    <source>
        <dbReference type="ARBA" id="ARBA00022448"/>
    </source>
</evidence>
<dbReference type="EMBL" id="UINC01036205">
    <property type="protein sequence ID" value="SVB29816.1"/>
    <property type="molecule type" value="Genomic_DNA"/>
</dbReference>
<evidence type="ECO:0000313" key="13">
    <source>
        <dbReference type="EMBL" id="SVB29816.1"/>
    </source>
</evidence>
<dbReference type="Gene3D" id="3.30.1360.200">
    <property type="match status" value="1"/>
</dbReference>
<evidence type="ECO:0000256" key="9">
    <source>
        <dbReference type="SAM" id="Phobius"/>
    </source>
</evidence>
<feature type="transmembrane region" description="Helical" evidence="9">
    <location>
        <begin position="6"/>
        <end position="29"/>
    </location>
</feature>
<dbReference type="NCBIfam" id="TIGR00916">
    <property type="entry name" value="2A0604s01"/>
    <property type="match status" value="1"/>
</dbReference>
<evidence type="ECO:0000256" key="5">
    <source>
        <dbReference type="ARBA" id="ARBA00022927"/>
    </source>
</evidence>
<evidence type="ECO:0000256" key="8">
    <source>
        <dbReference type="ARBA" id="ARBA00023136"/>
    </source>
</evidence>
<evidence type="ECO:0000259" key="11">
    <source>
        <dbReference type="Pfam" id="PF21760"/>
    </source>
</evidence>
<feature type="domain" description="Protein translocase subunit SecDF P1" evidence="11">
    <location>
        <begin position="146"/>
        <end position="205"/>
    </location>
</feature>
<dbReference type="InterPro" id="IPR055344">
    <property type="entry name" value="SecD_SecF_C_bact"/>
</dbReference>
<keyword evidence="3" id="KW-1003">Cell membrane</keyword>
<feature type="domain" description="SecDF P1 head subdomain" evidence="12">
    <location>
        <begin position="228"/>
        <end position="333"/>
    </location>
</feature>
<proteinExistence type="inferred from homology"/>
<dbReference type="NCBIfam" id="TIGR01129">
    <property type="entry name" value="secD"/>
    <property type="match status" value="1"/>
</dbReference>
<dbReference type="GO" id="GO:0015450">
    <property type="term" value="F:protein-transporting ATPase activity"/>
    <property type="evidence" value="ECO:0007669"/>
    <property type="project" value="InterPro"/>
</dbReference>
<dbReference type="Gene3D" id="3.30.70.3400">
    <property type="match status" value="2"/>
</dbReference>
<dbReference type="PANTHER" id="PTHR30081">
    <property type="entry name" value="PROTEIN-EXPORT MEMBRANE PROTEIN SEC"/>
    <property type="match status" value="1"/>
</dbReference>
<feature type="domain" description="Protein export membrane protein SecD/SecF C-terminal" evidence="10">
    <location>
        <begin position="336"/>
        <end position="461"/>
    </location>
</feature>
<dbReference type="GO" id="GO:0005886">
    <property type="term" value="C:plasma membrane"/>
    <property type="evidence" value="ECO:0007669"/>
    <property type="project" value="UniProtKB-SubCell"/>
</dbReference>
<evidence type="ECO:0000259" key="12">
    <source>
        <dbReference type="Pfam" id="PF22599"/>
    </source>
</evidence>
<dbReference type="Pfam" id="PF07549">
    <property type="entry name" value="Sec_GG"/>
    <property type="match status" value="1"/>
</dbReference>
<dbReference type="InterPro" id="IPR048634">
    <property type="entry name" value="SecD_SecF_C"/>
</dbReference>
<dbReference type="InterPro" id="IPR022813">
    <property type="entry name" value="SecD/SecF_arch_bac"/>
</dbReference>
<dbReference type="InterPro" id="IPR022646">
    <property type="entry name" value="SecD/SecF_CS"/>
</dbReference>
<dbReference type="InterPro" id="IPR005791">
    <property type="entry name" value="SecD"/>
</dbReference>
<keyword evidence="6 9" id="KW-1133">Transmembrane helix</keyword>
<keyword evidence="7" id="KW-0811">Translocation</keyword>
<gene>
    <name evidence="13" type="ORF">METZ01_LOCUS182670</name>
</gene>
<organism evidence="13">
    <name type="scientific">marine metagenome</name>
    <dbReference type="NCBI Taxonomy" id="408172"/>
    <lineage>
        <taxon>unclassified sequences</taxon>
        <taxon>metagenomes</taxon>
        <taxon>ecological metagenomes</taxon>
    </lineage>
</organism>
<dbReference type="FunFam" id="3.30.1360.200:FF:000002">
    <property type="entry name" value="Preprotein translocase subunit SecD"/>
    <property type="match status" value="1"/>
</dbReference>
<keyword evidence="4 9" id="KW-0812">Transmembrane</keyword>
<evidence type="ECO:0000256" key="4">
    <source>
        <dbReference type="ARBA" id="ARBA00022692"/>
    </source>
</evidence>
<comment type="subcellular location">
    <subcellularLocation>
        <location evidence="1">Cell membrane</location>
        <topology evidence="1">Multi-pass membrane protein</topology>
    </subcellularLocation>
</comment>
<evidence type="ECO:0000256" key="3">
    <source>
        <dbReference type="ARBA" id="ARBA00022475"/>
    </source>
</evidence>
<dbReference type="HAMAP" id="MF_01463_B">
    <property type="entry name" value="SecD_B"/>
    <property type="match status" value="1"/>
</dbReference>
<dbReference type="InterPro" id="IPR048631">
    <property type="entry name" value="SecD_1st"/>
</dbReference>
<dbReference type="Pfam" id="PF21760">
    <property type="entry name" value="SecD_1st"/>
    <property type="match status" value="1"/>
</dbReference>
<dbReference type="GO" id="GO:0006886">
    <property type="term" value="P:intracellular protein transport"/>
    <property type="evidence" value="ECO:0007669"/>
    <property type="project" value="InterPro"/>
</dbReference>
<feature type="non-terminal residue" evidence="13">
    <location>
        <position position="461"/>
    </location>
</feature>
<feature type="transmembrane region" description="Helical" evidence="9">
    <location>
        <begin position="357"/>
        <end position="380"/>
    </location>
</feature>
<dbReference type="Pfam" id="PF22599">
    <property type="entry name" value="SecDF_P1_head"/>
    <property type="match status" value="1"/>
</dbReference>
<keyword evidence="5" id="KW-0653">Protein transport</keyword>
<sequence>MKNYPLWKIFIVFLLVSLGVIFAIPSILYKEDSGSWYLDNRLNLGLDLQGGSYLLLEVQTDVLIDEEFENFSDTIRIIARENRVKINNIEKNDEELKVRFDTSDNLEDIRKDFLQNYRSVKFNLNNNVASISIDQLYKKSIQDSAIKQSLEIVRKRIDESGTKEPLIQRSGKDRILLQLPGVKDPERIKDLLGKTAKLNFHMVDDDDTKSLSLNIAPFGKMIVDDINNEEIKYLLEKKSKVGGENLIDAYASFDPTEGHAVSFRFDTTGAQKFGKATSENIGKRFAVVLDGVVITAPVINSAITGGSGIITGNFTSQEATDLAVLLRAGALPAPLEIVEERSVGPGLGADSISAGKIASIIGMILVCVFMILIYGSFGLIANISLIVNLFIIVALLGTLGATLTLPGIAGIVLTIGMAVDANVLIFERIKEESVKNKKIYETIKKGFDRALSTILDANITT</sequence>
<keyword evidence="2" id="KW-0813">Transport</keyword>
<keyword evidence="8 9" id="KW-0472">Membrane</keyword>
<dbReference type="Gene3D" id="1.20.1640.10">
    <property type="entry name" value="Multidrug efflux transporter AcrB transmembrane domain"/>
    <property type="match status" value="1"/>
</dbReference>
<evidence type="ECO:0000256" key="1">
    <source>
        <dbReference type="ARBA" id="ARBA00004651"/>
    </source>
</evidence>